<evidence type="ECO:0000256" key="5">
    <source>
        <dbReference type="SAM" id="MobiDB-lite"/>
    </source>
</evidence>
<dbReference type="NCBIfam" id="TIGR01727">
    <property type="entry name" value="oligo_HPY"/>
    <property type="match status" value="1"/>
</dbReference>
<dbReference type="GO" id="GO:0005524">
    <property type="term" value="F:ATP binding"/>
    <property type="evidence" value="ECO:0007669"/>
    <property type="project" value="UniProtKB-KW"/>
</dbReference>
<dbReference type="InterPro" id="IPR017871">
    <property type="entry name" value="ABC_transporter-like_CS"/>
</dbReference>
<dbReference type="PROSITE" id="PS00211">
    <property type="entry name" value="ABC_TRANSPORTER_1"/>
    <property type="match status" value="2"/>
</dbReference>
<keyword evidence="2" id="KW-0813">Transport</keyword>
<dbReference type="CDD" id="cd03257">
    <property type="entry name" value="ABC_NikE_OppD_transporters"/>
    <property type="match status" value="2"/>
</dbReference>
<feature type="compositionally biased region" description="Gly residues" evidence="5">
    <location>
        <begin position="310"/>
        <end position="323"/>
    </location>
</feature>
<dbReference type="GO" id="GO:0055085">
    <property type="term" value="P:transmembrane transport"/>
    <property type="evidence" value="ECO:0007669"/>
    <property type="project" value="UniProtKB-ARBA"/>
</dbReference>
<feature type="domain" description="ABC transporter" evidence="6">
    <location>
        <begin position="343"/>
        <end position="580"/>
    </location>
</feature>
<dbReference type="PANTHER" id="PTHR43776:SF7">
    <property type="entry name" value="D,D-DIPEPTIDE TRANSPORT ATP-BINDING PROTEIN DDPF-RELATED"/>
    <property type="match status" value="1"/>
</dbReference>
<evidence type="ECO:0000259" key="6">
    <source>
        <dbReference type="PROSITE" id="PS50893"/>
    </source>
</evidence>
<evidence type="ECO:0000256" key="2">
    <source>
        <dbReference type="ARBA" id="ARBA00022448"/>
    </source>
</evidence>
<evidence type="ECO:0000256" key="1">
    <source>
        <dbReference type="ARBA" id="ARBA00005417"/>
    </source>
</evidence>
<dbReference type="InterPro" id="IPR003593">
    <property type="entry name" value="AAA+_ATPase"/>
</dbReference>
<dbReference type="PANTHER" id="PTHR43776">
    <property type="entry name" value="TRANSPORT ATP-BINDING PROTEIN"/>
    <property type="match status" value="1"/>
</dbReference>
<dbReference type="InterPro" id="IPR027417">
    <property type="entry name" value="P-loop_NTPase"/>
</dbReference>
<feature type="region of interest" description="Disordered" evidence="5">
    <location>
        <begin position="300"/>
        <end position="323"/>
    </location>
</feature>
<evidence type="ECO:0000256" key="4">
    <source>
        <dbReference type="ARBA" id="ARBA00022840"/>
    </source>
</evidence>
<dbReference type="GO" id="GO:0015833">
    <property type="term" value="P:peptide transport"/>
    <property type="evidence" value="ECO:0007669"/>
    <property type="project" value="InterPro"/>
</dbReference>
<dbReference type="InterPro" id="IPR050319">
    <property type="entry name" value="ABC_transp_ATP-bind"/>
</dbReference>
<keyword evidence="4 7" id="KW-0067">ATP-binding</keyword>
<feature type="domain" description="ABC transporter" evidence="6">
    <location>
        <begin position="3"/>
        <end position="251"/>
    </location>
</feature>
<protein>
    <submittedName>
        <fullName evidence="7">Vitamin B12 import ATP-binding protein BtuD</fullName>
    </submittedName>
</protein>
<organism evidence="7">
    <name type="scientific">Candidatus Methanogaster sp. ANME-2c ERB4</name>
    <dbReference type="NCBI Taxonomy" id="2759911"/>
    <lineage>
        <taxon>Archaea</taxon>
        <taxon>Methanobacteriati</taxon>
        <taxon>Methanobacteriota</taxon>
        <taxon>Stenosarchaea group</taxon>
        <taxon>Methanomicrobia</taxon>
        <taxon>Methanosarcinales</taxon>
        <taxon>ANME-2 cluster</taxon>
        <taxon>Candidatus Methanogasteraceae</taxon>
        <taxon>Candidatus Methanogaster</taxon>
    </lineage>
</organism>
<dbReference type="SUPFAM" id="SSF52540">
    <property type="entry name" value="P-loop containing nucleoside triphosphate hydrolases"/>
    <property type="match status" value="2"/>
</dbReference>
<reference evidence="7" key="1">
    <citation type="submission" date="2020-06" db="EMBL/GenBank/DDBJ databases">
        <title>Unique genomic features of the anaerobic methanotrophic archaea.</title>
        <authorList>
            <person name="Chadwick G.L."/>
            <person name="Skennerton C.T."/>
            <person name="Laso-Perez R."/>
            <person name="Leu A.O."/>
            <person name="Speth D.R."/>
            <person name="Yu H."/>
            <person name="Morgan-Lang C."/>
            <person name="Hatzenpichler R."/>
            <person name="Goudeau D."/>
            <person name="Malmstrom R."/>
            <person name="Brazelton W.J."/>
            <person name="Woyke T."/>
            <person name="Hallam S.J."/>
            <person name="Tyson G.W."/>
            <person name="Wegener G."/>
            <person name="Boetius A."/>
            <person name="Orphan V."/>
        </authorList>
    </citation>
    <scope>NUCLEOTIDE SEQUENCE</scope>
</reference>
<comment type="similarity">
    <text evidence="1">Belongs to the ABC transporter superfamily.</text>
</comment>
<accession>A0A7G9YLV7</accession>
<gene>
    <name evidence="7" type="primary">btuD</name>
    <name evidence="7" type="ORF">CMADCPIN_00021</name>
</gene>
<dbReference type="EMBL" id="MT631368">
    <property type="protein sequence ID" value="QNO48991.1"/>
    <property type="molecule type" value="Genomic_DNA"/>
</dbReference>
<dbReference type="GO" id="GO:0016887">
    <property type="term" value="F:ATP hydrolysis activity"/>
    <property type="evidence" value="ECO:0007669"/>
    <property type="project" value="InterPro"/>
</dbReference>
<evidence type="ECO:0000313" key="7">
    <source>
        <dbReference type="EMBL" id="QNO48991.1"/>
    </source>
</evidence>
<dbReference type="InterPro" id="IPR003439">
    <property type="entry name" value="ABC_transporter-like_ATP-bd"/>
</dbReference>
<sequence>MPLQFKNLNVQYGISGSPDDRITALNNISIKINEGECVSVVGESGSGKSTLALASMKLLAPNAVMAGQVLVGGTDISGLSDSEMETIRWNEIAIVFQNYGDVLNPVHRIIDQVAEPLIKNGESRSTALDRSERMLDYLKIKEGRDVLYPHQISAGERQRVLMAMALITDPGILVLDEPVASVDAITKSYLAEVINEQVDAGKAVLMITHDLSFAHLCSDRCEVLYFGNVLESLPSHELLDAPRHPYTRALVRSFPMMERAKDLAGVRGVPPSMFSRSSGRCGCIFQPRCTQSIGVCSQKQPCATPRGRDGTGGVGGRDGAGGMDGTDRDGYVVCHRGGIATMITAKDVSKSYKDLLVLSDVSLTLDEGEILSLVGETGSGKTTLAYLIAGTIKPDGGEITFRGRGVSDIDRKEFAKTVGIVYQSPRDSISHRFTVFEAIAEPLHIHGEFDDESRGRIKSALREVQLPDDGYFLRKYPHELSGGELQRVAIARALILAPDLLIADESTSFLDPSVQAKVLRLLLDLQNERGISMLFVTHDIGVARKVSDRIAVLHGGRIVENAAAHRVIANPEHPYTKQLIGVAKGGDKRRDCRSSPQSHVRRPPLMRQSWFRSR</sequence>
<dbReference type="Gene3D" id="3.40.50.300">
    <property type="entry name" value="P-loop containing nucleotide triphosphate hydrolases"/>
    <property type="match status" value="2"/>
</dbReference>
<dbReference type="PROSITE" id="PS50893">
    <property type="entry name" value="ABC_TRANSPORTER_2"/>
    <property type="match status" value="2"/>
</dbReference>
<evidence type="ECO:0000256" key="3">
    <source>
        <dbReference type="ARBA" id="ARBA00022741"/>
    </source>
</evidence>
<dbReference type="InterPro" id="IPR013563">
    <property type="entry name" value="Oligopep_ABC_C"/>
</dbReference>
<dbReference type="Pfam" id="PF08352">
    <property type="entry name" value="oligo_HPY"/>
    <property type="match status" value="2"/>
</dbReference>
<keyword evidence="3" id="KW-0547">Nucleotide-binding</keyword>
<dbReference type="Pfam" id="PF00005">
    <property type="entry name" value="ABC_tran"/>
    <property type="match status" value="2"/>
</dbReference>
<proteinExistence type="inferred from homology"/>
<dbReference type="AlphaFoldDB" id="A0A7G9YLV7"/>
<dbReference type="SMART" id="SM00382">
    <property type="entry name" value="AAA"/>
    <property type="match status" value="2"/>
</dbReference>
<name>A0A7G9YLV7_9EURY</name>